<reference evidence="2" key="1">
    <citation type="journal article" date="2015" name="Nature">
        <title>Complex archaea that bridge the gap between prokaryotes and eukaryotes.</title>
        <authorList>
            <person name="Spang A."/>
            <person name="Saw J.H."/>
            <person name="Jorgensen S.L."/>
            <person name="Zaremba-Niedzwiedzka K."/>
            <person name="Martijn J."/>
            <person name="Lind A.E."/>
            <person name="van Eijk R."/>
            <person name="Schleper C."/>
            <person name="Guy L."/>
            <person name="Ettema T.J."/>
        </authorList>
    </citation>
    <scope>NUCLEOTIDE SEQUENCE</scope>
</reference>
<keyword evidence="1" id="KW-1133">Transmembrane helix</keyword>
<accession>A0A0F9I4Z8</accession>
<keyword evidence="1" id="KW-0812">Transmembrane</keyword>
<feature type="transmembrane region" description="Helical" evidence="1">
    <location>
        <begin position="5"/>
        <end position="25"/>
    </location>
</feature>
<keyword evidence="1" id="KW-0472">Membrane</keyword>
<name>A0A0F9I4Z8_9ZZZZ</name>
<dbReference type="InterPro" id="IPR002837">
    <property type="entry name" value="DUF123"/>
</dbReference>
<gene>
    <name evidence="2" type="ORF">LCGC14_1623630</name>
</gene>
<proteinExistence type="predicted"/>
<dbReference type="AlphaFoldDB" id="A0A0F9I4Z8"/>
<dbReference type="EMBL" id="LAZR01013300">
    <property type="protein sequence ID" value="KKM22602.1"/>
    <property type="molecule type" value="Genomic_DNA"/>
</dbReference>
<organism evidence="2">
    <name type="scientific">marine sediment metagenome</name>
    <dbReference type="NCBI Taxonomy" id="412755"/>
    <lineage>
        <taxon>unclassified sequences</taxon>
        <taxon>metagenomes</taxon>
        <taxon>ecological metagenomes</taxon>
    </lineage>
</organism>
<dbReference type="Pfam" id="PF01986">
    <property type="entry name" value="DUF123"/>
    <property type="match status" value="1"/>
</dbReference>
<protein>
    <recommendedName>
        <fullName evidence="3">GIY-YIG domain-containing protein</fullName>
    </recommendedName>
</protein>
<dbReference type="CDD" id="cd10441">
    <property type="entry name" value="GIY-YIG_COG1833"/>
    <property type="match status" value="1"/>
</dbReference>
<dbReference type="PANTHER" id="PTHR37460:SF1">
    <property type="entry name" value="ENDONUCLEASE III"/>
    <property type="match status" value="1"/>
</dbReference>
<evidence type="ECO:0000256" key="1">
    <source>
        <dbReference type="SAM" id="Phobius"/>
    </source>
</evidence>
<sequence>MKGSYILVVFIQKNITVIIGALGTINFKKGLYFYIGSAMGNSGAATLINRVKRHTSPLENKKIHWHIDYLLNDKNSCICCLYLIPSLQNLECSVANELLNISDGYINKFGSSDCYCISHLLYFKDFKHLNKLFQ</sequence>
<evidence type="ECO:0000313" key="2">
    <source>
        <dbReference type="EMBL" id="KKM22602.1"/>
    </source>
</evidence>
<dbReference type="PANTHER" id="PTHR37460">
    <property type="entry name" value="ENDONUCLEASE III"/>
    <property type="match status" value="1"/>
</dbReference>
<comment type="caution">
    <text evidence="2">The sequence shown here is derived from an EMBL/GenBank/DDBJ whole genome shotgun (WGS) entry which is preliminary data.</text>
</comment>
<evidence type="ECO:0008006" key="3">
    <source>
        <dbReference type="Google" id="ProtNLM"/>
    </source>
</evidence>